<dbReference type="InterPro" id="IPR036411">
    <property type="entry name" value="TorD-like_sf"/>
</dbReference>
<dbReference type="EMBL" id="DWZD01000048">
    <property type="protein sequence ID" value="HJA79737.1"/>
    <property type="molecule type" value="Genomic_DNA"/>
</dbReference>
<proteinExistence type="predicted"/>
<dbReference type="Proteomes" id="UP000823821">
    <property type="component" value="Unassembled WGS sequence"/>
</dbReference>
<dbReference type="SUPFAM" id="SSF89155">
    <property type="entry name" value="TorD-like"/>
    <property type="match status" value="1"/>
</dbReference>
<evidence type="ECO:0000256" key="1">
    <source>
        <dbReference type="ARBA" id="ARBA00023186"/>
    </source>
</evidence>
<dbReference type="AlphaFoldDB" id="A0A9D2KQF7"/>
<sequence length="192" mass="21001">MSAPLVSLRRTALLLRDVFAARTRRELCAAHAALMAHVRDGGPGEPPDDAEAARLEYAFNRLFIGPDKVPAPPYASVYLDGEGLHMGASTLEMRALLHSLGRTVPHGGQPDDFLPYELEAWHGLTCLLHDAAARPAARDALIWLCEEHLGRWLPVFLGRARQAAPPPMLGEVLNALEAWLAASLQRSLYEEA</sequence>
<evidence type="ECO:0000313" key="3">
    <source>
        <dbReference type="Proteomes" id="UP000823821"/>
    </source>
</evidence>
<protein>
    <submittedName>
        <fullName evidence="2">Molecular chaperone TorD family protein</fullName>
    </submittedName>
</protein>
<organism evidence="2 3">
    <name type="scientific">Candidatus Desulfovibrio intestinavium</name>
    <dbReference type="NCBI Taxonomy" id="2838534"/>
    <lineage>
        <taxon>Bacteria</taxon>
        <taxon>Pseudomonadati</taxon>
        <taxon>Thermodesulfobacteriota</taxon>
        <taxon>Desulfovibrionia</taxon>
        <taxon>Desulfovibrionales</taxon>
        <taxon>Desulfovibrionaceae</taxon>
        <taxon>Desulfovibrio</taxon>
    </lineage>
</organism>
<dbReference type="Gene3D" id="1.10.3480.10">
    <property type="entry name" value="TorD-like"/>
    <property type="match status" value="1"/>
</dbReference>
<accession>A0A9D2KQF7</accession>
<evidence type="ECO:0000313" key="2">
    <source>
        <dbReference type="EMBL" id="HJA79737.1"/>
    </source>
</evidence>
<dbReference type="InterPro" id="IPR020945">
    <property type="entry name" value="DMSO/NO3_reduct_chaperone"/>
</dbReference>
<dbReference type="PANTHER" id="PTHR34227">
    <property type="entry name" value="CHAPERONE PROTEIN YCDY"/>
    <property type="match status" value="1"/>
</dbReference>
<reference evidence="2" key="1">
    <citation type="journal article" date="2021" name="PeerJ">
        <title>Extensive microbial diversity within the chicken gut microbiome revealed by metagenomics and culture.</title>
        <authorList>
            <person name="Gilroy R."/>
            <person name="Ravi A."/>
            <person name="Getino M."/>
            <person name="Pursley I."/>
            <person name="Horton D.L."/>
            <person name="Alikhan N.F."/>
            <person name="Baker D."/>
            <person name="Gharbi K."/>
            <person name="Hall N."/>
            <person name="Watson M."/>
            <person name="Adriaenssens E.M."/>
            <person name="Foster-Nyarko E."/>
            <person name="Jarju S."/>
            <person name="Secka A."/>
            <person name="Antonio M."/>
            <person name="Oren A."/>
            <person name="Chaudhuri R.R."/>
            <person name="La Ragione R."/>
            <person name="Hildebrand F."/>
            <person name="Pallen M.J."/>
        </authorList>
    </citation>
    <scope>NUCLEOTIDE SEQUENCE</scope>
    <source>
        <strain evidence="2">5032</strain>
    </source>
</reference>
<keyword evidence="1" id="KW-0143">Chaperone</keyword>
<reference evidence="2" key="2">
    <citation type="submission" date="2021-04" db="EMBL/GenBank/DDBJ databases">
        <authorList>
            <person name="Gilroy R."/>
        </authorList>
    </citation>
    <scope>NUCLEOTIDE SEQUENCE</scope>
    <source>
        <strain evidence="2">5032</strain>
    </source>
</reference>
<name>A0A9D2KQF7_9BACT</name>
<gene>
    <name evidence="2" type="ORF">H9784_09275</name>
</gene>
<dbReference type="InterPro" id="IPR050289">
    <property type="entry name" value="TorD/DmsD_chaperones"/>
</dbReference>
<dbReference type="Pfam" id="PF02613">
    <property type="entry name" value="Nitrate_red_del"/>
    <property type="match status" value="1"/>
</dbReference>
<dbReference type="PANTHER" id="PTHR34227:SF12">
    <property type="entry name" value="CHAPERONE PROTEIN YCDY"/>
    <property type="match status" value="1"/>
</dbReference>
<comment type="caution">
    <text evidence="2">The sequence shown here is derived from an EMBL/GenBank/DDBJ whole genome shotgun (WGS) entry which is preliminary data.</text>
</comment>